<dbReference type="UniPathway" id="UPA00109">
    <property type="reaction ID" value="UER00181"/>
</dbReference>
<dbReference type="NCBIfam" id="NF001211">
    <property type="entry name" value="PRK00179.1"/>
    <property type="match status" value="1"/>
</dbReference>
<dbReference type="GO" id="GO:0006094">
    <property type="term" value="P:gluconeogenesis"/>
    <property type="evidence" value="ECO:0007669"/>
    <property type="project" value="UniProtKB-KW"/>
</dbReference>
<dbReference type="InterPro" id="IPR001672">
    <property type="entry name" value="G6P_Isomerase"/>
</dbReference>
<dbReference type="InParanoid" id="A0A1E7FGC8"/>
<keyword evidence="10" id="KW-0732">Signal</keyword>
<evidence type="ECO:0000256" key="5">
    <source>
        <dbReference type="ARBA" id="ARBA00023152"/>
    </source>
</evidence>
<dbReference type="PROSITE" id="PS51463">
    <property type="entry name" value="P_GLUCOSE_ISOMERASE_3"/>
    <property type="match status" value="1"/>
</dbReference>
<dbReference type="GO" id="GO:0048029">
    <property type="term" value="F:monosaccharide binding"/>
    <property type="evidence" value="ECO:0007669"/>
    <property type="project" value="TreeGrafter"/>
</dbReference>
<dbReference type="InterPro" id="IPR035476">
    <property type="entry name" value="SIS_PGI_1"/>
</dbReference>
<dbReference type="Proteomes" id="UP000095751">
    <property type="component" value="Unassembled WGS sequence"/>
</dbReference>
<dbReference type="Pfam" id="PF00342">
    <property type="entry name" value="PGI"/>
    <property type="match status" value="1"/>
</dbReference>
<evidence type="ECO:0000256" key="9">
    <source>
        <dbReference type="SAM" id="MobiDB-lite"/>
    </source>
</evidence>
<evidence type="ECO:0000256" key="2">
    <source>
        <dbReference type="ARBA" id="ARBA00006604"/>
    </source>
</evidence>
<name>A0A1E7FGC8_9STRA</name>
<dbReference type="InterPro" id="IPR035482">
    <property type="entry name" value="SIS_PGI_2"/>
</dbReference>
<dbReference type="AlphaFoldDB" id="A0A1E7FGC8"/>
<evidence type="ECO:0000256" key="6">
    <source>
        <dbReference type="ARBA" id="ARBA00023235"/>
    </source>
</evidence>
<feature type="signal peptide" evidence="10">
    <location>
        <begin position="1"/>
        <end position="23"/>
    </location>
</feature>
<evidence type="ECO:0000256" key="7">
    <source>
        <dbReference type="ARBA" id="ARBA00029321"/>
    </source>
</evidence>
<dbReference type="CDD" id="cd05016">
    <property type="entry name" value="SIS_PGI_2"/>
    <property type="match status" value="1"/>
</dbReference>
<keyword evidence="5 8" id="KW-0324">Glycolysis</keyword>
<keyword evidence="6 8" id="KW-0413">Isomerase</keyword>
<dbReference type="GO" id="GO:0006096">
    <property type="term" value="P:glycolytic process"/>
    <property type="evidence" value="ECO:0007669"/>
    <property type="project" value="UniProtKB-UniPathway"/>
</dbReference>
<dbReference type="SUPFAM" id="SSF53697">
    <property type="entry name" value="SIS domain"/>
    <property type="match status" value="1"/>
</dbReference>
<accession>A0A1E7FGC8</accession>
<dbReference type="EMBL" id="KV784358">
    <property type="protein sequence ID" value="OEU17085.1"/>
    <property type="molecule type" value="Genomic_DNA"/>
</dbReference>
<dbReference type="OrthoDB" id="5831190at2759"/>
<dbReference type="FunFam" id="3.40.50.10490:FF:000048">
    <property type="entry name" value="Glucose-6-phosphate isomerase"/>
    <property type="match status" value="1"/>
</dbReference>
<evidence type="ECO:0000256" key="8">
    <source>
        <dbReference type="RuleBase" id="RU000612"/>
    </source>
</evidence>
<comment type="catalytic activity">
    <reaction evidence="7 8">
        <text>alpha-D-glucose 6-phosphate = beta-D-fructose 6-phosphate</text>
        <dbReference type="Rhea" id="RHEA:11816"/>
        <dbReference type="ChEBI" id="CHEBI:57634"/>
        <dbReference type="ChEBI" id="CHEBI:58225"/>
        <dbReference type="EC" id="5.3.1.9"/>
    </reaction>
</comment>
<organism evidence="11 12">
    <name type="scientific">Fragilariopsis cylindrus CCMP1102</name>
    <dbReference type="NCBI Taxonomy" id="635003"/>
    <lineage>
        <taxon>Eukaryota</taxon>
        <taxon>Sar</taxon>
        <taxon>Stramenopiles</taxon>
        <taxon>Ochrophyta</taxon>
        <taxon>Bacillariophyta</taxon>
        <taxon>Bacillariophyceae</taxon>
        <taxon>Bacillariophycidae</taxon>
        <taxon>Bacillariales</taxon>
        <taxon>Bacillariaceae</taxon>
        <taxon>Fragilariopsis</taxon>
    </lineage>
</organism>
<dbReference type="Gene3D" id="3.40.50.10490">
    <property type="entry name" value="Glucose-6-phosphate isomerase like protein, domain 1"/>
    <property type="match status" value="2"/>
</dbReference>
<dbReference type="PANTHER" id="PTHR11469">
    <property type="entry name" value="GLUCOSE-6-PHOSPHATE ISOMERASE"/>
    <property type="match status" value="1"/>
</dbReference>
<dbReference type="FunFam" id="3.40.50.10490:FF:000031">
    <property type="entry name" value="Glucose-6-phosphate isomerase"/>
    <property type="match status" value="1"/>
</dbReference>
<evidence type="ECO:0000256" key="10">
    <source>
        <dbReference type="SAM" id="SignalP"/>
    </source>
</evidence>
<dbReference type="PROSITE" id="PS00174">
    <property type="entry name" value="P_GLUCOSE_ISOMERASE_2"/>
    <property type="match status" value="1"/>
</dbReference>
<dbReference type="PANTHER" id="PTHR11469:SF1">
    <property type="entry name" value="GLUCOSE-6-PHOSPHATE ISOMERASE"/>
    <property type="match status" value="1"/>
</dbReference>
<dbReference type="InterPro" id="IPR023096">
    <property type="entry name" value="G6P_Isomerase_C"/>
</dbReference>
<reference evidence="11 12" key="1">
    <citation type="submission" date="2016-09" db="EMBL/GenBank/DDBJ databases">
        <title>Extensive genetic diversity and differential bi-allelic expression allows diatom success in the polar Southern Ocean.</title>
        <authorList>
            <consortium name="DOE Joint Genome Institute"/>
            <person name="Mock T."/>
            <person name="Otillar R.P."/>
            <person name="Strauss J."/>
            <person name="Dupont C."/>
            <person name="Frickenhaus S."/>
            <person name="Maumus F."/>
            <person name="Mcmullan M."/>
            <person name="Sanges R."/>
            <person name="Schmutz J."/>
            <person name="Toseland A."/>
            <person name="Valas R."/>
            <person name="Veluchamy A."/>
            <person name="Ward B.J."/>
            <person name="Allen A."/>
            <person name="Barry K."/>
            <person name="Falciatore A."/>
            <person name="Ferrante M."/>
            <person name="Fortunato A.E."/>
            <person name="Gloeckner G."/>
            <person name="Gruber A."/>
            <person name="Hipkin R."/>
            <person name="Janech M."/>
            <person name="Kroth P."/>
            <person name="Leese F."/>
            <person name="Lindquist E."/>
            <person name="Lyon B.R."/>
            <person name="Martin J."/>
            <person name="Mayer C."/>
            <person name="Parker M."/>
            <person name="Quesneville H."/>
            <person name="Raymond J."/>
            <person name="Uhlig C."/>
            <person name="Valentin K.U."/>
            <person name="Worden A.Z."/>
            <person name="Armbrust E.V."/>
            <person name="Bowler C."/>
            <person name="Green B."/>
            <person name="Moulton V."/>
            <person name="Van Oosterhout C."/>
            <person name="Grigoriev I."/>
        </authorList>
    </citation>
    <scope>NUCLEOTIDE SEQUENCE [LARGE SCALE GENOMIC DNA]</scope>
    <source>
        <strain evidence="11 12">CCMP1102</strain>
    </source>
</reference>
<dbReference type="PRINTS" id="PR00662">
    <property type="entry name" value="G6PISOMERASE"/>
</dbReference>
<evidence type="ECO:0000256" key="3">
    <source>
        <dbReference type="ARBA" id="ARBA00011952"/>
    </source>
</evidence>
<evidence type="ECO:0000256" key="4">
    <source>
        <dbReference type="ARBA" id="ARBA00022432"/>
    </source>
</evidence>
<evidence type="ECO:0000256" key="1">
    <source>
        <dbReference type="ARBA" id="ARBA00004926"/>
    </source>
</evidence>
<dbReference type="EC" id="5.3.1.9" evidence="3 8"/>
<dbReference type="GO" id="GO:0051156">
    <property type="term" value="P:glucose 6-phosphate metabolic process"/>
    <property type="evidence" value="ECO:0007669"/>
    <property type="project" value="TreeGrafter"/>
</dbReference>
<dbReference type="InterPro" id="IPR046348">
    <property type="entry name" value="SIS_dom_sf"/>
</dbReference>
<dbReference type="InterPro" id="IPR018189">
    <property type="entry name" value="Phosphoglucose_isomerase_CS"/>
</dbReference>
<dbReference type="GO" id="GO:0004347">
    <property type="term" value="F:glucose-6-phosphate isomerase activity"/>
    <property type="evidence" value="ECO:0007669"/>
    <property type="project" value="UniProtKB-EC"/>
</dbReference>
<evidence type="ECO:0000313" key="12">
    <source>
        <dbReference type="Proteomes" id="UP000095751"/>
    </source>
</evidence>
<feature type="chain" id="PRO_5009193077" description="Glucose-6-phosphate isomerase" evidence="10">
    <location>
        <begin position="24"/>
        <end position="825"/>
    </location>
</feature>
<comment type="similarity">
    <text evidence="2 8">Belongs to the GPI family.</text>
</comment>
<keyword evidence="12" id="KW-1185">Reference proteome</keyword>
<dbReference type="GO" id="GO:0005829">
    <property type="term" value="C:cytosol"/>
    <property type="evidence" value="ECO:0007669"/>
    <property type="project" value="TreeGrafter"/>
</dbReference>
<evidence type="ECO:0000313" key="11">
    <source>
        <dbReference type="EMBL" id="OEU17085.1"/>
    </source>
</evidence>
<dbReference type="GO" id="GO:0097367">
    <property type="term" value="F:carbohydrate derivative binding"/>
    <property type="evidence" value="ECO:0007669"/>
    <property type="project" value="InterPro"/>
</dbReference>
<feature type="region of interest" description="Disordered" evidence="9">
    <location>
        <begin position="778"/>
        <end position="825"/>
    </location>
</feature>
<dbReference type="KEGG" id="fcy:FRACYDRAFT_291634"/>
<dbReference type="Gene3D" id="1.10.1390.10">
    <property type="match status" value="1"/>
</dbReference>
<dbReference type="FunCoup" id="A0A1E7FGC8">
    <property type="interactions" value="126"/>
</dbReference>
<comment type="pathway">
    <text evidence="1 8">Carbohydrate degradation; glycolysis; D-glyceraldehyde 3-phosphate and glycerone phosphate from D-glucose: step 2/4.</text>
</comment>
<dbReference type="PROSITE" id="PS00765">
    <property type="entry name" value="P_GLUCOSE_ISOMERASE_1"/>
    <property type="match status" value="1"/>
</dbReference>
<dbReference type="HAMAP" id="MF_00473">
    <property type="entry name" value="G6P_isomerase"/>
    <property type="match status" value="1"/>
</dbReference>
<dbReference type="CDD" id="cd05015">
    <property type="entry name" value="SIS_PGI_1"/>
    <property type="match status" value="1"/>
</dbReference>
<protein>
    <recommendedName>
        <fullName evidence="3 8">Glucose-6-phosphate isomerase</fullName>
        <ecNumber evidence="3 8">5.3.1.9</ecNumber>
    </recommendedName>
</protein>
<proteinExistence type="inferred from homology"/>
<sequence length="825" mass="92602">MPPATMMTKTIANISVILILLSATPSPVTVVVEAWSPGSLFSNLPGRIGQRRLRPVPTNLCVLAGRPRKSSSVQLPEDFDDDGKITRQQKELRAVLDSYGQQREEVATITASSTFTDDIYEKKIDIASSAPEYFSPDPLRENDNNANANANNNNMYQGFESKVRNLQVPQINLPTRIAQPGVGLDHHHRAIKNLVHERILQRHPDKPQLVSAKPEWKRLEEHLKSEIDQSHLRDLLQDEHRSQNMFAEHDGVYLDYSRQRATLKTMDLLQDLAKTQKLEDRIQDMVTGKKINFTEKRAVLHTALRADRSEKIYVDDDAETNHNVVEEVHQVLDQIKFFTEGVRNGDILGYTGRRLRNIISVGIGGSYLGPEFLHEVLKTEPDGVNSALGYNLRFLANVDPIDVERTCADLDPEETLIVIVSKTFTTAETMLNARAMRQWLWDFMGNDKDVVRKHVVACASISSVDKVKEFGIDTEHYFFKFWDWVGGRYSVCSAVGAVPISLMYGFDLFEQFLKGAQSVDKHFITAPMEKNIPIIMGLLGVWNHSFLGYKTRTTLPYAEALLRLPSHIQQLDMESNGKVMTKHGIEVDYAVGEIDFGEPGTNGQHSFFQLLHMGQTAPCDFIGFCQSQHDLCLDGESLSSHDELMANFFAQPDALANGKTEDEVRAEGIEEELIPHRTFKGNRPSVSLLMPKLTAYAAGQILAIYEHRTAVQGFIWDINSFDQWGVELGKQLADNVKSQLIDARKSDEDHVIKASNPSSTRILNYYVNNSPSNSCFTGGDKYKSGTSEANPLTRISRKTHTDHSRASTTTTPPTQHDLGGNKGRL</sequence>
<gene>
    <name evidence="11" type="primary">G6PI3</name>
    <name evidence="11" type="ORF">FRACYDRAFT_291634</name>
</gene>
<keyword evidence="4 8" id="KW-0312">Gluconeogenesis</keyword>